<keyword evidence="6" id="KW-0812">Transmembrane</keyword>
<protein>
    <recommendedName>
        <fullName evidence="7">FHA domain-containing protein</fullName>
    </recommendedName>
</protein>
<keyword evidence="6" id="KW-1133">Transmembrane helix</keyword>
<feature type="transmembrane region" description="Helical" evidence="6">
    <location>
        <begin position="55"/>
        <end position="80"/>
    </location>
</feature>
<dbReference type="PROSITE" id="PS00227">
    <property type="entry name" value="TUBULIN"/>
    <property type="match status" value="1"/>
</dbReference>
<dbReference type="Pfam" id="PF00091">
    <property type="entry name" value="Tubulin"/>
    <property type="match status" value="1"/>
</dbReference>
<keyword evidence="9" id="KW-1185">Reference proteome</keyword>
<gene>
    <name evidence="8" type="ORF">BCR33DRAFT_783382</name>
</gene>
<dbReference type="GO" id="GO:0005525">
    <property type="term" value="F:GTP binding"/>
    <property type="evidence" value="ECO:0007669"/>
    <property type="project" value="UniProtKB-KW"/>
</dbReference>
<keyword evidence="2" id="KW-0493">Microtubule</keyword>
<evidence type="ECO:0000256" key="1">
    <source>
        <dbReference type="ARBA" id="ARBA00009636"/>
    </source>
</evidence>
<keyword evidence="4" id="KW-0342">GTP-binding</keyword>
<dbReference type="EMBL" id="MCGO01000015">
    <property type="protein sequence ID" value="ORY46935.1"/>
    <property type="molecule type" value="Genomic_DNA"/>
</dbReference>
<dbReference type="STRING" id="329046.A0A1Y2CKT3"/>
<dbReference type="InterPro" id="IPR017975">
    <property type="entry name" value="Tubulin_CS"/>
</dbReference>
<dbReference type="InterPro" id="IPR036525">
    <property type="entry name" value="Tubulin/FtsZ_GTPase_sf"/>
</dbReference>
<accession>A0A1Y2CKT3</accession>
<dbReference type="PROSITE" id="PS50006">
    <property type="entry name" value="FHA_DOMAIN"/>
    <property type="match status" value="1"/>
</dbReference>
<comment type="caution">
    <text evidence="8">The sequence shown here is derived from an EMBL/GenBank/DDBJ whole genome shotgun (WGS) entry which is preliminary data.</text>
</comment>
<dbReference type="PANTHER" id="PTHR11588">
    <property type="entry name" value="TUBULIN"/>
    <property type="match status" value="1"/>
</dbReference>
<dbReference type="AlphaFoldDB" id="A0A1Y2CKT3"/>
<feature type="region of interest" description="Disordered" evidence="5">
    <location>
        <begin position="311"/>
        <end position="332"/>
    </location>
</feature>
<proteinExistence type="inferred from homology"/>
<feature type="domain" description="FHA" evidence="7">
    <location>
        <begin position="493"/>
        <end position="556"/>
    </location>
</feature>
<evidence type="ECO:0000313" key="8">
    <source>
        <dbReference type="EMBL" id="ORY46935.1"/>
    </source>
</evidence>
<reference evidence="8 9" key="1">
    <citation type="submission" date="2016-07" db="EMBL/GenBank/DDBJ databases">
        <title>Pervasive Adenine N6-methylation of Active Genes in Fungi.</title>
        <authorList>
            <consortium name="DOE Joint Genome Institute"/>
            <person name="Mondo S.J."/>
            <person name="Dannebaum R.O."/>
            <person name="Kuo R.C."/>
            <person name="Labutti K."/>
            <person name="Haridas S."/>
            <person name="Kuo A."/>
            <person name="Salamov A."/>
            <person name="Ahrendt S.R."/>
            <person name="Lipzen A."/>
            <person name="Sullivan W."/>
            <person name="Andreopoulos W.B."/>
            <person name="Clum A."/>
            <person name="Lindquist E."/>
            <person name="Daum C."/>
            <person name="Ramamoorthy G.K."/>
            <person name="Gryganskyi A."/>
            <person name="Culley D."/>
            <person name="Magnuson J.K."/>
            <person name="James T.Y."/>
            <person name="O'Malley M.A."/>
            <person name="Stajich J.E."/>
            <person name="Spatafora J.W."/>
            <person name="Visel A."/>
            <person name="Grigoriev I.V."/>
        </authorList>
    </citation>
    <scope>NUCLEOTIDE SEQUENCE [LARGE SCALE GENOMIC DNA]</scope>
    <source>
        <strain evidence="8 9">JEL800</strain>
    </source>
</reference>
<dbReference type="Proteomes" id="UP000193642">
    <property type="component" value="Unassembled WGS sequence"/>
</dbReference>
<evidence type="ECO:0000256" key="4">
    <source>
        <dbReference type="ARBA" id="ARBA00023134"/>
    </source>
</evidence>
<dbReference type="SUPFAM" id="SSF52490">
    <property type="entry name" value="Tubulin nucleotide-binding domain-like"/>
    <property type="match status" value="1"/>
</dbReference>
<feature type="compositionally biased region" description="Polar residues" evidence="5">
    <location>
        <begin position="311"/>
        <end position="324"/>
    </location>
</feature>
<dbReference type="InterPro" id="IPR003008">
    <property type="entry name" value="Tubulin_FtsZ_GTPase"/>
</dbReference>
<evidence type="ECO:0000313" key="9">
    <source>
        <dbReference type="Proteomes" id="UP000193642"/>
    </source>
</evidence>
<evidence type="ECO:0000256" key="2">
    <source>
        <dbReference type="ARBA" id="ARBA00022701"/>
    </source>
</evidence>
<evidence type="ECO:0000256" key="3">
    <source>
        <dbReference type="ARBA" id="ARBA00022741"/>
    </source>
</evidence>
<evidence type="ECO:0000256" key="5">
    <source>
        <dbReference type="SAM" id="MobiDB-lite"/>
    </source>
</evidence>
<dbReference type="InterPro" id="IPR000217">
    <property type="entry name" value="Tubulin"/>
</dbReference>
<dbReference type="InterPro" id="IPR000253">
    <property type="entry name" value="FHA_dom"/>
</dbReference>
<sequence length="730" mass="79480">MHSDLPYPVAISFNKQNAMLFPHTFASIHHFENATNSTTTDGPTWGNPAVSDSQYATLGVVLGMSLEICITGIITTLIRLFQGGQVVRVQNFNIIASIISAFNVVCVVYQSVESWVYFLDETHCAYGTVIGNALSQLFNLSFDVFMLYKTFCISSGSFIQVQIPIYLILVNRFVWAAVDLAKSQGTWDSVNAVCVYNQNNTTGVGYMASDMISHLFSCLTAIVVGVMNVMGKGPSDEPVTLHSVLVDGNVLRSLIVVGIHAYAMAAYTYFQNDPYASTVASLVEVYVYARCLNAENFYVVGRMSYARPSTSGRPSLTVKSQGPTGSIIEQGKKETDVWNSSGPILVRHLETECPQAFTGNTTHQSLLPIEEIIVDTEEKTWQNIAASSNPRASKQIVNAGSTGRGNNWAHGYSDDFGAEATLEALRYTIEKQSPSPSQGILLFQSIAGGTGSGLGSRLTEELREEYPKQFLWNCCVAPFASGETALQHYNSLLSLGKVQESSDLISVFSNDVVFNVVSKQHALYKGNKTDPKISLSELNDQISASVAGVLLPTSPVIQTAKDLTHLKIRAFNAWDLITQVAPCHLVKSSGLLKGLTPAPSWDDVTSDLIRNMPPAPLSIKRSHISSRLYARNATGPEFWDRCDKFHAKIRSKLGPSIVPLPAQDLELLASSSYAINMKSTSRSLTLVSTALIQFQCSATCWTDQSRCMTAAHTCTGTTAIFNNTIKHSGP</sequence>
<keyword evidence="6" id="KW-0472">Membrane</keyword>
<dbReference type="GO" id="GO:0005874">
    <property type="term" value="C:microtubule"/>
    <property type="evidence" value="ECO:0007669"/>
    <property type="project" value="UniProtKB-KW"/>
</dbReference>
<dbReference type="PRINTS" id="PR01161">
    <property type="entry name" value="TUBULIN"/>
</dbReference>
<dbReference type="SMART" id="SM00864">
    <property type="entry name" value="Tubulin"/>
    <property type="match status" value="1"/>
</dbReference>
<dbReference type="OrthoDB" id="2104246at2759"/>
<organism evidence="8 9">
    <name type="scientific">Rhizoclosmatium globosum</name>
    <dbReference type="NCBI Taxonomy" id="329046"/>
    <lineage>
        <taxon>Eukaryota</taxon>
        <taxon>Fungi</taxon>
        <taxon>Fungi incertae sedis</taxon>
        <taxon>Chytridiomycota</taxon>
        <taxon>Chytridiomycota incertae sedis</taxon>
        <taxon>Chytridiomycetes</taxon>
        <taxon>Chytridiales</taxon>
        <taxon>Chytriomycetaceae</taxon>
        <taxon>Rhizoclosmatium</taxon>
    </lineage>
</organism>
<keyword evidence="3" id="KW-0547">Nucleotide-binding</keyword>
<evidence type="ECO:0000256" key="6">
    <source>
        <dbReference type="SAM" id="Phobius"/>
    </source>
</evidence>
<feature type="transmembrane region" description="Helical" evidence="6">
    <location>
        <begin position="92"/>
        <end position="112"/>
    </location>
</feature>
<name>A0A1Y2CKT3_9FUNG</name>
<comment type="similarity">
    <text evidence="1">Belongs to the tubulin family.</text>
</comment>
<dbReference type="GO" id="GO:0007017">
    <property type="term" value="P:microtubule-based process"/>
    <property type="evidence" value="ECO:0007669"/>
    <property type="project" value="InterPro"/>
</dbReference>
<dbReference type="Gene3D" id="3.40.50.1440">
    <property type="entry name" value="Tubulin/FtsZ, GTPase domain"/>
    <property type="match status" value="1"/>
</dbReference>
<evidence type="ECO:0000259" key="7">
    <source>
        <dbReference type="PROSITE" id="PS50006"/>
    </source>
</evidence>